<evidence type="ECO:0000256" key="9">
    <source>
        <dbReference type="ARBA" id="ARBA00023125"/>
    </source>
</evidence>
<dbReference type="GO" id="GO:0006302">
    <property type="term" value="P:double-strand break repair"/>
    <property type="evidence" value="ECO:0007669"/>
    <property type="project" value="TreeGrafter"/>
</dbReference>
<reference evidence="17 18" key="1">
    <citation type="submission" date="2019-07" db="EMBL/GenBank/DDBJ databases">
        <title>Tomitella cavernea sp. nov., an actinomycete isolated from soil.</title>
        <authorList>
            <person name="Cheng J."/>
        </authorList>
    </citation>
    <scope>NUCLEOTIDE SEQUENCE [LARGE SCALE GENOMIC DNA]</scope>
    <source>
        <strain evidence="17 18">HY188</strain>
    </source>
</reference>
<evidence type="ECO:0000256" key="12">
    <source>
        <dbReference type="ARBA" id="ARBA00025401"/>
    </source>
</evidence>
<keyword evidence="10 13" id="KW-0234">DNA repair</keyword>
<dbReference type="KEGG" id="toy:FO059_00015"/>
<keyword evidence="18" id="KW-1185">Reference proteome</keyword>
<dbReference type="InterPro" id="IPR027417">
    <property type="entry name" value="P-loop_NTPase"/>
</dbReference>
<gene>
    <name evidence="13 17" type="primary">recF</name>
    <name evidence="17" type="ORF">FO059_00015</name>
</gene>
<protein>
    <recommendedName>
        <fullName evidence="3 13">DNA replication and repair protein RecF</fullName>
    </recommendedName>
</protein>
<dbReference type="HAMAP" id="MF_00365">
    <property type="entry name" value="RecF"/>
    <property type="match status" value="1"/>
</dbReference>
<comment type="similarity">
    <text evidence="2 13 14">Belongs to the RecF family.</text>
</comment>
<evidence type="ECO:0000256" key="11">
    <source>
        <dbReference type="ARBA" id="ARBA00023236"/>
    </source>
</evidence>
<dbReference type="Pfam" id="PF02463">
    <property type="entry name" value="SMC_N"/>
    <property type="match status" value="1"/>
</dbReference>
<feature type="region of interest" description="Disordered" evidence="15">
    <location>
        <begin position="389"/>
        <end position="421"/>
    </location>
</feature>
<keyword evidence="4 13" id="KW-0963">Cytoplasm</keyword>
<reference evidence="17 18" key="2">
    <citation type="submission" date="2019-07" db="EMBL/GenBank/DDBJ databases">
        <authorList>
            <person name="Huang Y."/>
        </authorList>
    </citation>
    <scope>NUCLEOTIDE SEQUENCE [LARGE SCALE GENOMIC DNA]</scope>
    <source>
        <strain evidence="17 18">HY188</strain>
    </source>
</reference>
<comment type="subcellular location">
    <subcellularLocation>
        <location evidence="1 13 14">Cytoplasm</location>
    </subcellularLocation>
</comment>
<keyword evidence="5 13" id="KW-0235">DNA replication</keyword>
<accession>A0A516WYU6</accession>
<dbReference type="PANTHER" id="PTHR32182">
    <property type="entry name" value="DNA REPLICATION AND REPAIR PROTEIN RECF"/>
    <property type="match status" value="1"/>
</dbReference>
<dbReference type="InterPro" id="IPR001238">
    <property type="entry name" value="DNA-binding_RecF"/>
</dbReference>
<dbReference type="GO" id="GO:0009432">
    <property type="term" value="P:SOS response"/>
    <property type="evidence" value="ECO:0007669"/>
    <property type="project" value="UniProtKB-UniRule"/>
</dbReference>
<dbReference type="InterPro" id="IPR018078">
    <property type="entry name" value="DNA-binding_RecF_CS"/>
</dbReference>
<dbReference type="Gene3D" id="1.20.1050.90">
    <property type="entry name" value="RecF/RecN/SMC, N-terminal domain"/>
    <property type="match status" value="1"/>
</dbReference>
<keyword evidence="6 13" id="KW-0547">Nucleotide-binding</keyword>
<evidence type="ECO:0000256" key="14">
    <source>
        <dbReference type="RuleBase" id="RU000578"/>
    </source>
</evidence>
<evidence type="ECO:0000259" key="16">
    <source>
        <dbReference type="SMART" id="SM00382"/>
    </source>
</evidence>
<dbReference type="GO" id="GO:0005737">
    <property type="term" value="C:cytoplasm"/>
    <property type="evidence" value="ECO:0007669"/>
    <property type="project" value="UniProtKB-SubCell"/>
</dbReference>
<evidence type="ECO:0000256" key="13">
    <source>
        <dbReference type="HAMAP-Rule" id="MF_00365"/>
    </source>
</evidence>
<dbReference type="InterPro" id="IPR003395">
    <property type="entry name" value="RecF/RecN/SMC_N"/>
</dbReference>
<dbReference type="GO" id="GO:0000731">
    <property type="term" value="P:DNA synthesis involved in DNA repair"/>
    <property type="evidence" value="ECO:0007669"/>
    <property type="project" value="TreeGrafter"/>
</dbReference>
<keyword evidence="11 13" id="KW-0742">SOS response</keyword>
<dbReference type="OrthoDB" id="9803889at2"/>
<sequence>MFVRHLRLQDFRSWESLDLELDRGVTVFVGANGRGKTNILEAVQYLSTLSSHRVSSDQPLIRAGAESSLIAATAINEGRELSVDLTIHAGRANKARLRQSPVRRTREILGVVQSVLFAPEDLALVRGDPGERRRFLDELMTVRRPRLAGVRADYEKVLRQRSALLKSAGPAMRAAGRGSGGESALATLEVWDGHLAAYGAEIIAARLELVRELAPHLTGSYASIAPESQAASLGYRCSLAEDMPPAQPSAPLSDAAAGLEKAMHEALARVREREIARGVCLVGPHRDDLELRLGEHPVKGYASHGESWSFALAMRLSAFQLLRQDGTEPILILDDVFAELDRRRRNALAAVARQTEQVLVTAAVAEDVPDELRGRRYVVSIRDRGDLGRTSTISASAGDGDAAAGNGSPDADETEETGHDG</sequence>
<evidence type="ECO:0000256" key="3">
    <source>
        <dbReference type="ARBA" id="ARBA00020170"/>
    </source>
</evidence>
<evidence type="ECO:0000256" key="7">
    <source>
        <dbReference type="ARBA" id="ARBA00022763"/>
    </source>
</evidence>
<evidence type="ECO:0000256" key="1">
    <source>
        <dbReference type="ARBA" id="ARBA00004496"/>
    </source>
</evidence>
<evidence type="ECO:0000256" key="5">
    <source>
        <dbReference type="ARBA" id="ARBA00022705"/>
    </source>
</evidence>
<evidence type="ECO:0000313" key="17">
    <source>
        <dbReference type="EMBL" id="QDQ96016.1"/>
    </source>
</evidence>
<dbReference type="NCBIfam" id="TIGR00611">
    <property type="entry name" value="recf"/>
    <property type="match status" value="1"/>
</dbReference>
<dbReference type="RefSeq" id="WP_143905287.1">
    <property type="nucleotide sequence ID" value="NZ_CP041765.1"/>
</dbReference>
<keyword evidence="9 13" id="KW-0238">DNA-binding</keyword>
<proteinExistence type="inferred from homology"/>
<dbReference type="GO" id="GO:0003697">
    <property type="term" value="F:single-stranded DNA binding"/>
    <property type="evidence" value="ECO:0007669"/>
    <property type="project" value="UniProtKB-UniRule"/>
</dbReference>
<dbReference type="Proteomes" id="UP000317344">
    <property type="component" value="Chromosome"/>
</dbReference>
<dbReference type="InterPro" id="IPR003593">
    <property type="entry name" value="AAA+_ATPase"/>
</dbReference>
<dbReference type="PROSITE" id="PS00617">
    <property type="entry name" value="RECF_1"/>
    <property type="match status" value="1"/>
</dbReference>
<dbReference type="EMBL" id="CP041765">
    <property type="protein sequence ID" value="QDQ96016.1"/>
    <property type="molecule type" value="Genomic_DNA"/>
</dbReference>
<feature type="binding site" evidence="13">
    <location>
        <begin position="30"/>
        <end position="37"/>
    </location>
    <ligand>
        <name>ATP</name>
        <dbReference type="ChEBI" id="CHEBI:30616"/>
    </ligand>
</feature>
<evidence type="ECO:0000256" key="10">
    <source>
        <dbReference type="ARBA" id="ARBA00023204"/>
    </source>
</evidence>
<dbReference type="AlphaFoldDB" id="A0A516WYU6"/>
<keyword evidence="8 13" id="KW-0067">ATP-binding</keyword>
<dbReference type="PROSITE" id="PS00618">
    <property type="entry name" value="RECF_2"/>
    <property type="match status" value="1"/>
</dbReference>
<feature type="domain" description="AAA+ ATPase" evidence="16">
    <location>
        <begin position="22"/>
        <end position="386"/>
    </location>
</feature>
<evidence type="ECO:0000256" key="15">
    <source>
        <dbReference type="SAM" id="MobiDB-lite"/>
    </source>
</evidence>
<organism evidence="17 18">
    <name type="scientific">Tomitella fengzijianii</name>
    <dbReference type="NCBI Taxonomy" id="2597660"/>
    <lineage>
        <taxon>Bacteria</taxon>
        <taxon>Bacillati</taxon>
        <taxon>Actinomycetota</taxon>
        <taxon>Actinomycetes</taxon>
        <taxon>Mycobacteriales</taxon>
        <taxon>Tomitella</taxon>
    </lineage>
</organism>
<evidence type="ECO:0000256" key="4">
    <source>
        <dbReference type="ARBA" id="ARBA00022490"/>
    </source>
</evidence>
<name>A0A516WYU6_9ACTN</name>
<dbReference type="PANTHER" id="PTHR32182:SF0">
    <property type="entry name" value="DNA REPLICATION AND REPAIR PROTEIN RECF"/>
    <property type="match status" value="1"/>
</dbReference>
<evidence type="ECO:0000256" key="2">
    <source>
        <dbReference type="ARBA" id="ARBA00008016"/>
    </source>
</evidence>
<evidence type="ECO:0000256" key="8">
    <source>
        <dbReference type="ARBA" id="ARBA00022840"/>
    </source>
</evidence>
<dbReference type="InterPro" id="IPR042174">
    <property type="entry name" value="RecF_2"/>
</dbReference>
<dbReference type="SMART" id="SM00382">
    <property type="entry name" value="AAA"/>
    <property type="match status" value="1"/>
</dbReference>
<feature type="compositionally biased region" description="Low complexity" evidence="15">
    <location>
        <begin position="394"/>
        <end position="409"/>
    </location>
</feature>
<comment type="function">
    <text evidence="12 13 14">The RecF protein is involved in DNA metabolism; it is required for DNA replication and normal SOS inducibility. RecF binds preferentially to single-stranded, linear DNA. It also seems to bind ATP.</text>
</comment>
<evidence type="ECO:0000313" key="18">
    <source>
        <dbReference type="Proteomes" id="UP000317344"/>
    </source>
</evidence>
<dbReference type="Gene3D" id="3.40.50.300">
    <property type="entry name" value="P-loop containing nucleotide triphosphate hydrolases"/>
    <property type="match status" value="1"/>
</dbReference>
<keyword evidence="7 13" id="KW-0227">DNA damage</keyword>
<dbReference type="GO" id="GO:0006260">
    <property type="term" value="P:DNA replication"/>
    <property type="evidence" value="ECO:0007669"/>
    <property type="project" value="UniProtKB-UniRule"/>
</dbReference>
<evidence type="ECO:0000256" key="6">
    <source>
        <dbReference type="ARBA" id="ARBA00022741"/>
    </source>
</evidence>
<dbReference type="SUPFAM" id="SSF52540">
    <property type="entry name" value="P-loop containing nucleoside triphosphate hydrolases"/>
    <property type="match status" value="1"/>
</dbReference>
<dbReference type="GO" id="GO:0005524">
    <property type="term" value="F:ATP binding"/>
    <property type="evidence" value="ECO:0007669"/>
    <property type="project" value="UniProtKB-UniRule"/>
</dbReference>